<feature type="transmembrane region" description="Helical" evidence="1">
    <location>
        <begin position="203"/>
        <end position="220"/>
    </location>
</feature>
<feature type="transmembrane region" description="Helical" evidence="1">
    <location>
        <begin position="232"/>
        <end position="251"/>
    </location>
</feature>
<feature type="domain" description="Phosphatidic acid phosphatase type 2/haloperoxidase" evidence="2">
    <location>
        <begin position="121"/>
        <end position="250"/>
    </location>
</feature>
<proteinExistence type="predicted"/>
<dbReference type="OrthoDB" id="7348799at2"/>
<feature type="transmembrane region" description="Helical" evidence="1">
    <location>
        <begin position="120"/>
        <end position="138"/>
    </location>
</feature>
<accession>A0A508AED4</accession>
<dbReference type="InterPro" id="IPR036938">
    <property type="entry name" value="PAP2/HPO_sf"/>
</dbReference>
<evidence type="ECO:0000259" key="2">
    <source>
        <dbReference type="Pfam" id="PF01569"/>
    </source>
</evidence>
<gene>
    <name evidence="3" type="ORF">FKV25_05275</name>
</gene>
<dbReference type="InterPro" id="IPR000326">
    <property type="entry name" value="PAP2/HPO"/>
</dbReference>
<name>A0A508AED4_9GAMM</name>
<dbReference type="AlphaFoldDB" id="A0A508AED4"/>
<keyword evidence="1" id="KW-1133">Transmembrane helix</keyword>
<keyword evidence="4" id="KW-1185">Reference proteome</keyword>
<dbReference type="EMBL" id="VICE01000051">
    <property type="protein sequence ID" value="TQD48216.1"/>
    <property type="molecule type" value="Genomic_DNA"/>
</dbReference>
<keyword evidence="1" id="KW-0472">Membrane</keyword>
<evidence type="ECO:0000313" key="4">
    <source>
        <dbReference type="Proteomes" id="UP000318212"/>
    </source>
</evidence>
<sequence length="261" mass="28382">MAQAFPEHVRLDPAVNARPLVARAAPAWAPNADFLRRHALWPLLGFAVLATLAMAGQGDAWIADRLYAWEGHRWVLRDAWATEHLIHRGGRDFSALAWLMVLAGWAVACLRPGAASLRRPLAYLLVATLASTLTVALLKNATAMDCPWDLARYGGHLPAVGLFELRPAGMPATACFPAGHASAGYAWVASYFFLRVVQPRMRHWGLAFGLGLGLVFGVAQQLRGAHFVSHDVWTAAICWFVALGAYLLSWPSAATTRGALR</sequence>
<evidence type="ECO:0000256" key="1">
    <source>
        <dbReference type="SAM" id="Phobius"/>
    </source>
</evidence>
<dbReference type="CDD" id="cd03396">
    <property type="entry name" value="PAP2_like_6"/>
    <property type="match status" value="1"/>
</dbReference>
<organism evidence="3 4">
    <name type="scientific">Marilutibacter aestuarii</name>
    <dbReference type="NCBI Taxonomy" id="1706195"/>
    <lineage>
        <taxon>Bacteria</taxon>
        <taxon>Pseudomonadati</taxon>
        <taxon>Pseudomonadota</taxon>
        <taxon>Gammaproteobacteria</taxon>
        <taxon>Lysobacterales</taxon>
        <taxon>Lysobacteraceae</taxon>
        <taxon>Marilutibacter</taxon>
    </lineage>
</organism>
<dbReference type="SUPFAM" id="SSF48317">
    <property type="entry name" value="Acid phosphatase/Vanadium-dependent haloperoxidase"/>
    <property type="match status" value="1"/>
</dbReference>
<keyword evidence="1" id="KW-0812">Transmembrane</keyword>
<comment type="caution">
    <text evidence="3">The sequence shown here is derived from an EMBL/GenBank/DDBJ whole genome shotgun (WGS) entry which is preliminary data.</text>
</comment>
<dbReference type="Pfam" id="PF01569">
    <property type="entry name" value="PAP2"/>
    <property type="match status" value="1"/>
</dbReference>
<evidence type="ECO:0000313" key="3">
    <source>
        <dbReference type="EMBL" id="TQD48216.1"/>
    </source>
</evidence>
<protein>
    <submittedName>
        <fullName evidence="3">Phosphatase PAP2 family protein</fullName>
    </submittedName>
</protein>
<dbReference type="Proteomes" id="UP000318212">
    <property type="component" value="Unassembled WGS sequence"/>
</dbReference>
<feature type="transmembrane region" description="Helical" evidence="1">
    <location>
        <begin position="39"/>
        <end position="56"/>
    </location>
</feature>
<feature type="transmembrane region" description="Helical" evidence="1">
    <location>
        <begin position="95"/>
        <end position="114"/>
    </location>
</feature>
<reference evidence="3 4" key="1">
    <citation type="submission" date="2019-06" db="EMBL/GenBank/DDBJ databases">
        <title>Lysobacter alkalisoli sp. nov. isolated from saline soil.</title>
        <authorList>
            <person name="Sun J.-Q."/>
            <person name="Xu L."/>
        </authorList>
    </citation>
    <scope>NUCLEOTIDE SEQUENCE [LARGE SCALE GENOMIC DNA]</scope>
    <source>
        <strain evidence="3 4">JCM 31130</strain>
    </source>
</reference>